<accession>G7K6W4</accession>
<evidence type="ECO:0000256" key="1">
    <source>
        <dbReference type="ARBA" id="ARBA00004123"/>
    </source>
</evidence>
<gene>
    <name evidence="12" type="primary">11408135</name>
    <name evidence="10" type="ordered locus">MTR_5g036670</name>
    <name evidence="11" type="ORF">MtrunA17_Chr5g0415031</name>
</gene>
<dbReference type="FunFam" id="1.20.1160.11:FF:000003">
    <property type="entry name" value="Paired amphipathic helix SIN3-like protein"/>
    <property type="match status" value="1"/>
</dbReference>
<dbReference type="EMBL" id="CM001221">
    <property type="protein sequence ID" value="AES96396.2"/>
    <property type="molecule type" value="Genomic_DNA"/>
</dbReference>
<name>G7K6W4_MEDTR</name>
<keyword evidence="13" id="KW-1185">Reference proteome</keyword>
<keyword evidence="2" id="KW-0678">Repressor</keyword>
<keyword evidence="4" id="KW-0805">Transcription regulation</keyword>
<dbReference type="FunFam" id="1.20.1160.11:FF:000001">
    <property type="entry name" value="Paired amphipathic helix protein Sin3"/>
    <property type="match status" value="1"/>
</dbReference>
<evidence type="ECO:0000256" key="7">
    <source>
        <dbReference type="PROSITE-ProRule" id="PRU00810"/>
    </source>
</evidence>
<protein>
    <submittedName>
        <fullName evidence="10">Paired amphipathic helix SIN3-like protein</fullName>
    </submittedName>
    <submittedName>
        <fullName evidence="11">Putative transcription regulator Others family</fullName>
    </submittedName>
</protein>
<evidence type="ECO:0000313" key="11">
    <source>
        <dbReference type="EMBL" id="RHN55193.1"/>
    </source>
</evidence>
<dbReference type="Proteomes" id="UP000265566">
    <property type="component" value="Chromosome 5"/>
</dbReference>
<dbReference type="InterPro" id="IPR039774">
    <property type="entry name" value="Sin3-like"/>
</dbReference>
<dbReference type="GO" id="GO:0000122">
    <property type="term" value="P:negative regulation of transcription by RNA polymerase II"/>
    <property type="evidence" value="ECO:0000318"/>
    <property type="project" value="GO_Central"/>
</dbReference>
<comment type="subcellular location">
    <subcellularLocation>
        <location evidence="1 7">Nucleus</location>
    </subcellularLocation>
</comment>
<dbReference type="PANTHER" id="PTHR12346">
    <property type="entry name" value="SIN3B-RELATED"/>
    <property type="match status" value="1"/>
</dbReference>
<reference evidence="14" key="4">
    <citation type="journal article" date="2018" name="Nat. Plants">
        <title>Whole-genome landscape of Medicago truncatula symbiotic genes.</title>
        <authorList>
            <person name="Pecrix Y."/>
            <person name="Staton S.E."/>
            <person name="Sallet E."/>
            <person name="Lelandais-Briere C."/>
            <person name="Moreau S."/>
            <person name="Carrere S."/>
            <person name="Blein T."/>
            <person name="Jardinaud M.F."/>
            <person name="Latrasse D."/>
            <person name="Zouine M."/>
            <person name="Zahm M."/>
            <person name="Kreplak J."/>
            <person name="Mayjonade B."/>
            <person name="Satge C."/>
            <person name="Perez M."/>
            <person name="Cauet S."/>
            <person name="Marande W."/>
            <person name="Chantry-Darmon C."/>
            <person name="Lopez-Roques C."/>
            <person name="Bouchez O."/>
            <person name="Berard A."/>
            <person name="Debelle F."/>
            <person name="Munos S."/>
            <person name="Bendahmane A."/>
            <person name="Berges H."/>
            <person name="Niebel A."/>
            <person name="Buitink J."/>
            <person name="Frugier F."/>
            <person name="Benhamed M."/>
            <person name="Crespi M."/>
            <person name="Gouzy J."/>
            <person name="Gamas P."/>
        </authorList>
    </citation>
    <scope>NUCLEOTIDE SEQUENCE [LARGE SCALE GENOMIC DNA]</scope>
    <source>
        <strain evidence="14">cv. Jemalong A17</strain>
    </source>
</reference>
<dbReference type="SUPFAM" id="SSF47762">
    <property type="entry name" value="PAH2 domain"/>
    <property type="match status" value="3"/>
</dbReference>
<feature type="region of interest" description="Disordered" evidence="8">
    <location>
        <begin position="218"/>
        <end position="316"/>
    </location>
</feature>
<dbReference type="Gene3D" id="1.20.1160.11">
    <property type="entry name" value="Paired amphipathic helix"/>
    <property type="match status" value="3"/>
</dbReference>
<keyword evidence="3" id="KW-0677">Repeat</keyword>
<dbReference type="FunFam" id="1.20.1160.11:FF:000002">
    <property type="entry name" value="Paired amphipathic helix protein SIN3"/>
    <property type="match status" value="1"/>
</dbReference>
<sequence>MKRQRDDVFMSSSQLKRPMLNTSRGEASGQPPNRGSQKLTTNDALAYLKAVKDIFQDKKEKYEDFLEVMKDFKAQRVDTDGVIERVKELFRGHRDLILGFNTFLPKGHEITLSSEDEQPQPKKKVEFDEAMSYVNTIKTRFQGDVHVYKSFLDILNTYRKESKPITLVYKEVAALFQNHPDLLEGFIHFLPEATTAASTHAFARNSMFGDRSSAMPTLRRVHVEKRERTIVSHGDRDPSVDRPDQDHDGGSLRAEKERKRRMEKEKDRKEDRGRRERERDYRDYEHDRGRDRERLSHKRKSDHKAEDSGAEPLLDADQNFGTQNQELAFCDKVKERLQNPGDYQEFLKCVHIYNKEIITRQELQSLVGGCGLLGDYPDLMESFNEFLLQAEKNGGGFLAGVMNRKSLWIEGRGLKPMNAEQRDRDRDDDRDRYRDDEMKERDREFRERDKSPVINKDVSGSKMSLYPSKDKYLSKPINELDLSNCERCTPSYRLLPKNYPIPIASQKTDLGAEVLNDHWVSVTSGSEDYSFKHMRKNQYEESLFRCEDDRFELDMLVESVSVTTTRVEELLEVISKNPIKGDSPICIEEHLTALNFRCIERIYGDHGLDVLEVLRKKPSLALPVILTRLKQKQEEWARCRADFGKVWAEIYAKNYHKSLDHRSFYFKQQDTRSLSTKALLTEIKEISEKKHKEDDVLLAIAAGNRRPILPNLEFEYIDPDIHEDLYRLIKYSCAEVCTTEQLDKVMKIWTTFLEPMFCVPCRSQGAEDTEEVVAKNNSVRNVAETDGNPGVGATIMNPKHVSTSRNGDECVPIDQSTSSKAWKSNGDTGVREDKCLDPGRTMHKSETFGSNPQLGNPDIIAFMPNKLSGVNKQDLSGERLENANVSPASGMELSNGRTEIDNTSGFAATPSRNGNASVTRGLELPSSEGGDSARLYASTNGAVAGGTEVCRYQEESNPQFKSEREEGELSPNGDFEEDNFAVYGDAGSEAVHKGNDGGLKRQYQNRRGEEVCGEARGENYADADDEGEESPQRSSEGSENASGNVDVSGSESADGEECSQEEHDDGEHDDKAESEGEAEGMADAHDVEGDGTSLPFSERFLLNVKPLAKHVPPVLHVEDKNSRVFYGNDSFYVLIRLHQTLYERIHAAKVNSSSTERKWKASNNTSSTDQYDRFMIALYSLLDGSSDNSKFEDDCRAIIGTQSYLLFTLDKLIYKLVKQLQAVASDEMDNKLLQLYAYEKSRKPGKFVDIVYHENARVLLHDENIYRIEYSPKPKTLSIQLMDCGNEKHEVTAVLVDPNFSAYLHNDFLSIASDKKLGIFLKRNKRGYACSDEFSSEVMEGLQIINGLECKIASNSSKVSYVLDTEDFLFRTRSRRKALHLKSSCYEQRKPSNIRSSRVARFRKLFSFM</sequence>
<dbReference type="EMBL" id="PSQE01000005">
    <property type="protein sequence ID" value="RHN55193.1"/>
    <property type="molecule type" value="Genomic_DNA"/>
</dbReference>
<dbReference type="EnsemblPlants" id="AES96396">
    <property type="protein sequence ID" value="AES96396"/>
    <property type="gene ID" value="MTR_5g036670"/>
</dbReference>
<dbReference type="InterPro" id="IPR013194">
    <property type="entry name" value="HDAC_interact_dom"/>
</dbReference>
<evidence type="ECO:0000259" key="9">
    <source>
        <dbReference type="SMART" id="SM00761"/>
    </source>
</evidence>
<evidence type="ECO:0000313" key="13">
    <source>
        <dbReference type="Proteomes" id="UP000002051"/>
    </source>
</evidence>
<evidence type="ECO:0000256" key="2">
    <source>
        <dbReference type="ARBA" id="ARBA00022491"/>
    </source>
</evidence>
<evidence type="ECO:0000256" key="8">
    <source>
        <dbReference type="SAM" id="MobiDB-lite"/>
    </source>
</evidence>
<feature type="region of interest" description="Disordered" evidence="8">
    <location>
        <begin position="783"/>
        <end position="837"/>
    </location>
</feature>
<dbReference type="Proteomes" id="UP000002051">
    <property type="component" value="Chromosome 5"/>
</dbReference>
<dbReference type="PROSITE" id="PS51477">
    <property type="entry name" value="PAH"/>
    <property type="match status" value="3"/>
</dbReference>
<dbReference type="Pfam" id="PF08295">
    <property type="entry name" value="Sin3_corepress"/>
    <property type="match status" value="1"/>
</dbReference>
<feature type="region of interest" description="Disordered" evidence="8">
    <location>
        <begin position="1"/>
        <end position="39"/>
    </location>
</feature>
<evidence type="ECO:0000313" key="10">
    <source>
        <dbReference type="EMBL" id="AES96396.2"/>
    </source>
</evidence>
<dbReference type="SMART" id="SM00761">
    <property type="entry name" value="HDAC_interact"/>
    <property type="match status" value="1"/>
</dbReference>
<dbReference type="KEGG" id="mtr:11408135"/>
<dbReference type="GO" id="GO:0000118">
    <property type="term" value="C:histone deacetylase complex"/>
    <property type="evidence" value="ECO:0000318"/>
    <property type="project" value="GO_Central"/>
</dbReference>
<dbReference type="GO" id="GO:0003714">
    <property type="term" value="F:transcription corepressor activity"/>
    <property type="evidence" value="ECO:0000318"/>
    <property type="project" value="GO_Central"/>
</dbReference>
<dbReference type="InterPro" id="IPR036600">
    <property type="entry name" value="PAH_sf"/>
</dbReference>
<feature type="compositionally biased region" description="Basic and acidic residues" evidence="8">
    <location>
        <begin position="420"/>
        <end position="451"/>
    </location>
</feature>
<evidence type="ECO:0000313" key="14">
    <source>
        <dbReference type="Proteomes" id="UP000265566"/>
    </source>
</evidence>
<dbReference type="PANTHER" id="PTHR12346:SF0">
    <property type="entry name" value="SIN3A, ISOFORM G"/>
    <property type="match status" value="1"/>
</dbReference>
<keyword evidence="5" id="KW-0804">Transcription</keyword>
<proteinExistence type="predicted"/>
<evidence type="ECO:0000313" key="12">
    <source>
        <dbReference type="EnsemblPlants" id="AES96396"/>
    </source>
</evidence>
<dbReference type="InterPro" id="IPR003822">
    <property type="entry name" value="PAH"/>
</dbReference>
<feature type="compositionally biased region" description="Polar residues" evidence="8">
    <location>
        <begin position="1032"/>
        <end position="1051"/>
    </location>
</feature>
<accession>A0A0C3XHB1</accession>
<reference evidence="10 13" key="2">
    <citation type="journal article" date="2014" name="BMC Genomics">
        <title>An improved genome release (version Mt4.0) for the model legume Medicago truncatula.</title>
        <authorList>
            <person name="Tang H."/>
            <person name="Krishnakumar V."/>
            <person name="Bidwell S."/>
            <person name="Rosen B."/>
            <person name="Chan A."/>
            <person name="Zhou S."/>
            <person name="Gentzbittel L."/>
            <person name="Childs K.L."/>
            <person name="Yandell M."/>
            <person name="Gundlach H."/>
            <person name="Mayer K.F."/>
            <person name="Schwartz D.C."/>
            <person name="Town C.D."/>
        </authorList>
    </citation>
    <scope>GENOME REANNOTATION</scope>
    <source>
        <strain evidence="12 13">cv. Jemalong A17</strain>
    </source>
</reference>
<keyword evidence="6 7" id="KW-0539">Nucleus</keyword>
<evidence type="ECO:0000256" key="3">
    <source>
        <dbReference type="ARBA" id="ARBA00022737"/>
    </source>
</evidence>
<organism evidence="10 13">
    <name type="scientific">Medicago truncatula</name>
    <name type="common">Barrel medic</name>
    <name type="synonym">Medicago tribuloides</name>
    <dbReference type="NCBI Taxonomy" id="3880"/>
    <lineage>
        <taxon>Eukaryota</taxon>
        <taxon>Viridiplantae</taxon>
        <taxon>Streptophyta</taxon>
        <taxon>Embryophyta</taxon>
        <taxon>Tracheophyta</taxon>
        <taxon>Spermatophyta</taxon>
        <taxon>Magnoliopsida</taxon>
        <taxon>eudicotyledons</taxon>
        <taxon>Gunneridae</taxon>
        <taxon>Pentapetalae</taxon>
        <taxon>rosids</taxon>
        <taxon>fabids</taxon>
        <taxon>Fabales</taxon>
        <taxon>Fabaceae</taxon>
        <taxon>Papilionoideae</taxon>
        <taxon>50 kb inversion clade</taxon>
        <taxon>NPAAA clade</taxon>
        <taxon>Hologalegina</taxon>
        <taxon>IRL clade</taxon>
        <taxon>Trifolieae</taxon>
        <taxon>Medicago</taxon>
    </lineage>
</organism>
<dbReference type="eggNOG" id="KOG4204">
    <property type="taxonomic scope" value="Eukaryota"/>
</dbReference>
<feature type="domain" description="Histone deacetylase interacting" evidence="9">
    <location>
        <begin position="484"/>
        <end position="584"/>
    </location>
</feature>
<reference evidence="12" key="3">
    <citation type="submission" date="2015-04" db="UniProtKB">
        <authorList>
            <consortium name="EnsemblPlants"/>
        </authorList>
    </citation>
    <scope>IDENTIFICATION</scope>
    <source>
        <strain evidence="12">cv. Jemalong A17</strain>
    </source>
</reference>
<evidence type="ECO:0000256" key="5">
    <source>
        <dbReference type="ARBA" id="ARBA00023163"/>
    </source>
</evidence>
<feature type="region of interest" description="Disordered" evidence="8">
    <location>
        <begin position="418"/>
        <end position="451"/>
    </location>
</feature>
<dbReference type="HOGENOM" id="CLU_007140_1_0_1"/>
<feature type="region of interest" description="Disordered" evidence="8">
    <location>
        <begin position="954"/>
        <end position="1092"/>
    </location>
</feature>
<dbReference type="OrthoDB" id="10265969at2759"/>
<dbReference type="PaxDb" id="3880-AES96396"/>
<evidence type="ECO:0000256" key="6">
    <source>
        <dbReference type="ARBA" id="ARBA00023242"/>
    </source>
</evidence>
<feature type="compositionally biased region" description="Basic and acidic residues" evidence="8">
    <location>
        <begin position="224"/>
        <end position="294"/>
    </location>
</feature>
<feature type="compositionally biased region" description="Basic and acidic residues" evidence="8">
    <location>
        <begin position="990"/>
        <end position="999"/>
    </location>
</feature>
<dbReference type="Pfam" id="PF02671">
    <property type="entry name" value="PAH"/>
    <property type="match status" value="3"/>
</dbReference>
<feature type="compositionally biased region" description="Basic and acidic residues" evidence="8">
    <location>
        <begin position="1006"/>
        <end position="1019"/>
    </location>
</feature>
<dbReference type="STRING" id="3880.G7K6W4"/>
<evidence type="ECO:0000256" key="4">
    <source>
        <dbReference type="ARBA" id="ARBA00023015"/>
    </source>
</evidence>
<dbReference type="InterPro" id="IPR031693">
    <property type="entry name" value="Sin3_C"/>
</dbReference>
<feature type="compositionally biased region" description="Polar residues" evidence="8">
    <location>
        <begin position="814"/>
        <end position="827"/>
    </location>
</feature>
<reference evidence="10 13" key="1">
    <citation type="journal article" date="2011" name="Nature">
        <title>The Medicago genome provides insight into the evolution of rhizobial symbioses.</title>
        <authorList>
            <person name="Young N.D."/>
            <person name="Debelle F."/>
            <person name="Oldroyd G.E."/>
            <person name="Geurts R."/>
            <person name="Cannon S.B."/>
            <person name="Udvardi M.K."/>
            <person name="Benedito V.A."/>
            <person name="Mayer K.F."/>
            <person name="Gouzy J."/>
            <person name="Schoof H."/>
            <person name="Van de Peer Y."/>
            <person name="Proost S."/>
            <person name="Cook D.R."/>
            <person name="Meyers B.C."/>
            <person name="Spannagl M."/>
            <person name="Cheung F."/>
            <person name="De Mita S."/>
            <person name="Krishnakumar V."/>
            <person name="Gundlach H."/>
            <person name="Zhou S."/>
            <person name="Mudge J."/>
            <person name="Bharti A.K."/>
            <person name="Murray J.D."/>
            <person name="Naoumkina M.A."/>
            <person name="Rosen B."/>
            <person name="Silverstein K.A."/>
            <person name="Tang H."/>
            <person name="Rombauts S."/>
            <person name="Zhao P.X."/>
            <person name="Zhou P."/>
            <person name="Barbe V."/>
            <person name="Bardou P."/>
            <person name="Bechner M."/>
            <person name="Bellec A."/>
            <person name="Berger A."/>
            <person name="Berges H."/>
            <person name="Bidwell S."/>
            <person name="Bisseling T."/>
            <person name="Choisne N."/>
            <person name="Couloux A."/>
            <person name="Denny R."/>
            <person name="Deshpande S."/>
            <person name="Dai X."/>
            <person name="Doyle J.J."/>
            <person name="Dudez A.M."/>
            <person name="Farmer A.D."/>
            <person name="Fouteau S."/>
            <person name="Franken C."/>
            <person name="Gibelin C."/>
            <person name="Gish J."/>
            <person name="Goldstein S."/>
            <person name="Gonzalez A.J."/>
            <person name="Green P.J."/>
            <person name="Hallab A."/>
            <person name="Hartog M."/>
            <person name="Hua A."/>
            <person name="Humphray S.J."/>
            <person name="Jeong D.H."/>
            <person name="Jing Y."/>
            <person name="Jocker A."/>
            <person name="Kenton S.M."/>
            <person name="Kim D.J."/>
            <person name="Klee K."/>
            <person name="Lai H."/>
            <person name="Lang C."/>
            <person name="Lin S."/>
            <person name="Macmil S.L."/>
            <person name="Magdelenat G."/>
            <person name="Matthews L."/>
            <person name="McCorrison J."/>
            <person name="Monaghan E.L."/>
            <person name="Mun J.H."/>
            <person name="Najar F.Z."/>
            <person name="Nicholson C."/>
            <person name="Noirot C."/>
            <person name="O'Bleness M."/>
            <person name="Paule C.R."/>
            <person name="Poulain J."/>
            <person name="Prion F."/>
            <person name="Qin B."/>
            <person name="Qu C."/>
            <person name="Retzel E.F."/>
            <person name="Riddle C."/>
            <person name="Sallet E."/>
            <person name="Samain S."/>
            <person name="Samson N."/>
            <person name="Sanders I."/>
            <person name="Saurat O."/>
            <person name="Scarpelli C."/>
            <person name="Schiex T."/>
            <person name="Segurens B."/>
            <person name="Severin A.J."/>
            <person name="Sherrier D.J."/>
            <person name="Shi R."/>
            <person name="Sims S."/>
            <person name="Singer S.R."/>
            <person name="Sinharoy S."/>
            <person name="Sterck L."/>
            <person name="Viollet A."/>
            <person name="Wang B.B."/>
            <person name="Wang K."/>
            <person name="Wang M."/>
            <person name="Wang X."/>
            <person name="Warfsmann J."/>
            <person name="Weissenbach J."/>
            <person name="White D.D."/>
            <person name="White J.D."/>
            <person name="Wiley G.B."/>
            <person name="Wincker P."/>
            <person name="Xing Y."/>
            <person name="Yang L."/>
            <person name="Yao Z."/>
            <person name="Ying F."/>
            <person name="Zhai J."/>
            <person name="Zhou L."/>
            <person name="Zuber A."/>
            <person name="Denarie J."/>
            <person name="Dixon R.A."/>
            <person name="May G.D."/>
            <person name="Schwartz D.C."/>
            <person name="Rogers J."/>
            <person name="Quetier F."/>
            <person name="Town C.D."/>
            <person name="Roe B.A."/>
        </authorList>
    </citation>
    <scope>NUCLEOTIDE SEQUENCE [LARGE SCALE GENOMIC DNA]</scope>
    <source>
        <strain evidence="10">A17</strain>
        <strain evidence="12 13">cv. Jemalong A17</strain>
    </source>
</reference>
<dbReference type="Pfam" id="PF16879">
    <property type="entry name" value="Sin3a_C"/>
    <property type="match status" value="1"/>
</dbReference>
<feature type="compositionally biased region" description="Basic and acidic residues" evidence="8">
    <location>
        <begin position="1065"/>
        <end position="1074"/>
    </location>
</feature>
<dbReference type="GO" id="GO:0000785">
    <property type="term" value="C:chromatin"/>
    <property type="evidence" value="ECO:0000318"/>
    <property type="project" value="GO_Central"/>
</dbReference>
<feature type="compositionally biased region" description="Acidic residues" evidence="8">
    <location>
        <begin position="1053"/>
        <end position="1064"/>
    </location>
</feature>
<feature type="compositionally biased region" description="Polar residues" evidence="8">
    <location>
        <begin position="10"/>
        <end position="39"/>
    </location>
</feature>
<reference evidence="11" key="5">
    <citation type="journal article" date="2018" name="Nat. Plants">
        <title>Whole-genome landscape of Medicago truncatula symbiotic genes.</title>
        <authorList>
            <person name="Pecrix Y."/>
            <person name="Gamas P."/>
            <person name="Carrere S."/>
        </authorList>
    </citation>
    <scope>NUCLEOTIDE SEQUENCE</scope>
    <source>
        <tissue evidence="11">Leaves</tissue>
    </source>
</reference>
<dbReference type="Gramene" id="rna30333">
    <property type="protein sequence ID" value="RHN55193.1"/>
    <property type="gene ID" value="gene30333"/>
</dbReference>